<dbReference type="Proteomes" id="UP000886787">
    <property type="component" value="Unassembled WGS sequence"/>
</dbReference>
<dbReference type="EMBL" id="DVFW01000014">
    <property type="protein sequence ID" value="HIQ80077.1"/>
    <property type="molecule type" value="Genomic_DNA"/>
</dbReference>
<reference evidence="2" key="2">
    <citation type="journal article" date="2021" name="PeerJ">
        <title>Extensive microbial diversity within the chicken gut microbiome revealed by metagenomics and culture.</title>
        <authorList>
            <person name="Gilroy R."/>
            <person name="Ravi A."/>
            <person name="Getino M."/>
            <person name="Pursley I."/>
            <person name="Horton D.L."/>
            <person name="Alikhan N.F."/>
            <person name="Baker D."/>
            <person name="Gharbi K."/>
            <person name="Hall N."/>
            <person name="Watson M."/>
            <person name="Adriaenssens E.M."/>
            <person name="Foster-Nyarko E."/>
            <person name="Jarju S."/>
            <person name="Secka A."/>
            <person name="Antonio M."/>
            <person name="Oren A."/>
            <person name="Chaudhuri R.R."/>
            <person name="La Ragione R."/>
            <person name="Hildebrand F."/>
            <person name="Pallen M.J."/>
        </authorList>
    </citation>
    <scope>NUCLEOTIDE SEQUENCE</scope>
    <source>
        <strain evidence="2">ChiSjej1B19-3389</strain>
    </source>
</reference>
<evidence type="ECO:0000256" key="1">
    <source>
        <dbReference type="SAM" id="Phobius"/>
    </source>
</evidence>
<feature type="transmembrane region" description="Helical" evidence="1">
    <location>
        <begin position="12"/>
        <end position="33"/>
    </location>
</feature>
<accession>A0A9D1CTP0</accession>
<dbReference type="AlphaFoldDB" id="A0A9D1CTP0"/>
<evidence type="ECO:0000313" key="2">
    <source>
        <dbReference type="EMBL" id="HIQ80077.1"/>
    </source>
</evidence>
<keyword evidence="1" id="KW-0812">Transmembrane</keyword>
<comment type="caution">
    <text evidence="2">The sequence shown here is derived from an EMBL/GenBank/DDBJ whole genome shotgun (WGS) entry which is preliminary data.</text>
</comment>
<proteinExistence type="predicted"/>
<protein>
    <submittedName>
        <fullName evidence="2">DUF4358 domain-containing protein</fullName>
    </submittedName>
</protein>
<keyword evidence="1" id="KW-1133">Transmembrane helix</keyword>
<sequence length="177" mass="19304">MAPYKKRVIWTVTALAVIIIGAVVLSVFSIQWMGKQNVQSAEADTASDWLSTDTITAGVIKHMGYENLSKTEENQISRHFVFPEGLVNGSTVYVSNSPESAFEIACFEVADVNYMPQLDTVIADHMVQRASGFKNSPQEYALLQEYTVAHSGVYAFVAVADDAEAAATVFKSIVEQG</sequence>
<reference evidence="2" key="1">
    <citation type="submission" date="2020-10" db="EMBL/GenBank/DDBJ databases">
        <authorList>
            <person name="Gilroy R."/>
        </authorList>
    </citation>
    <scope>NUCLEOTIDE SEQUENCE</scope>
    <source>
        <strain evidence="2">ChiSjej1B19-3389</strain>
    </source>
</reference>
<evidence type="ECO:0000313" key="3">
    <source>
        <dbReference type="Proteomes" id="UP000886787"/>
    </source>
</evidence>
<name>A0A9D1CTP0_9FIRM</name>
<gene>
    <name evidence="2" type="ORF">IAD32_02180</name>
</gene>
<keyword evidence="1" id="KW-0472">Membrane</keyword>
<organism evidence="2 3">
    <name type="scientific">Candidatus Scatavimonas merdigallinarum</name>
    <dbReference type="NCBI Taxonomy" id="2840914"/>
    <lineage>
        <taxon>Bacteria</taxon>
        <taxon>Bacillati</taxon>
        <taxon>Bacillota</taxon>
        <taxon>Clostridia</taxon>
        <taxon>Eubacteriales</taxon>
        <taxon>Oscillospiraceae</taxon>
        <taxon>Oscillospiraceae incertae sedis</taxon>
        <taxon>Candidatus Scatavimonas</taxon>
    </lineage>
</organism>